<keyword evidence="4" id="KW-1185">Reference proteome</keyword>
<evidence type="ECO:0000259" key="2">
    <source>
        <dbReference type="Pfam" id="PF00248"/>
    </source>
</evidence>
<sequence length="346" mass="37256">MAEPNNPSSNILPLPRPLGQRQVHPLGLGCMGMSEFYGQTDDAQSLATLHIAHGLGVNHFDTADAYGFGHNESLLGRFLHELSPSQRNQVTVATKFGIVREPGRYERRIDNSPAYIRQACDASLQRLGVERIDLYYCHRRDPAVPLEVLMGTLGELVRAGKIAAVGLSEVSAESLRTAHALHPVAAVQSEYSLWERGAEQAVLPTAQALGIAFVAYSPLGRAFLTDQPPVVDALAPDDFRRALPRFNGAEGQANRSLQQGLAQLAQSAGLPVTTLALAWMLHRHPHVLPIPGTRRSQHLQQNLAAAQATLPAEVMDALDALFAPGRVAGARYTEAGWVGIEASATA</sequence>
<evidence type="ECO:0000313" key="3">
    <source>
        <dbReference type="EMBL" id="OYD49303.1"/>
    </source>
</evidence>
<keyword evidence="1" id="KW-0560">Oxidoreductase</keyword>
<dbReference type="InterPro" id="IPR036812">
    <property type="entry name" value="NAD(P)_OxRdtase_dom_sf"/>
</dbReference>
<dbReference type="GO" id="GO:0016491">
    <property type="term" value="F:oxidoreductase activity"/>
    <property type="evidence" value="ECO:0007669"/>
    <property type="project" value="UniProtKB-KW"/>
</dbReference>
<dbReference type="InterPro" id="IPR023210">
    <property type="entry name" value="NADP_OxRdtase_dom"/>
</dbReference>
<feature type="domain" description="NADP-dependent oxidoreductase" evidence="2">
    <location>
        <begin position="25"/>
        <end position="321"/>
    </location>
</feature>
<dbReference type="InterPro" id="IPR050791">
    <property type="entry name" value="Aldo-Keto_reductase"/>
</dbReference>
<protein>
    <submittedName>
        <fullName evidence="3">Aldo/keto reductase</fullName>
    </submittedName>
</protein>
<reference evidence="3 4" key="1">
    <citation type="submission" date="2017-07" db="EMBL/GenBank/DDBJ databases">
        <title>Acidovorax KNDSW TSA 6 genome sequence and assembly.</title>
        <authorList>
            <person name="Mayilraj S."/>
        </authorList>
    </citation>
    <scope>NUCLEOTIDE SEQUENCE [LARGE SCALE GENOMIC DNA]</scope>
    <source>
        <strain evidence="3 4">KNDSW-TSA6</strain>
    </source>
</reference>
<dbReference type="RefSeq" id="WP_094290717.1">
    <property type="nucleotide sequence ID" value="NZ_NOIG01000010.1"/>
</dbReference>
<gene>
    <name evidence="3" type="ORF">CBY09_16795</name>
</gene>
<accession>A0A235EKL7</accession>
<dbReference type="PANTHER" id="PTHR43625">
    <property type="entry name" value="AFLATOXIN B1 ALDEHYDE REDUCTASE"/>
    <property type="match status" value="1"/>
</dbReference>
<dbReference type="Gene3D" id="3.20.20.100">
    <property type="entry name" value="NADP-dependent oxidoreductase domain"/>
    <property type="match status" value="1"/>
</dbReference>
<dbReference type="AlphaFoldDB" id="A0A235EKL7"/>
<dbReference type="OrthoDB" id="5488419at2"/>
<dbReference type="GO" id="GO:0005737">
    <property type="term" value="C:cytoplasm"/>
    <property type="evidence" value="ECO:0007669"/>
    <property type="project" value="TreeGrafter"/>
</dbReference>
<dbReference type="PANTHER" id="PTHR43625:SF40">
    <property type="entry name" value="ALDO-KETO REDUCTASE YAKC [NADP(+)]"/>
    <property type="match status" value="1"/>
</dbReference>
<proteinExistence type="predicted"/>
<organism evidence="3 4">
    <name type="scientific">Acidovorax kalamii</name>
    <dbReference type="NCBI Taxonomy" id="2004485"/>
    <lineage>
        <taxon>Bacteria</taxon>
        <taxon>Pseudomonadati</taxon>
        <taxon>Pseudomonadota</taxon>
        <taxon>Betaproteobacteria</taxon>
        <taxon>Burkholderiales</taxon>
        <taxon>Comamonadaceae</taxon>
        <taxon>Acidovorax</taxon>
    </lineage>
</organism>
<evidence type="ECO:0000256" key="1">
    <source>
        <dbReference type="ARBA" id="ARBA00023002"/>
    </source>
</evidence>
<dbReference type="EMBL" id="NOIG01000010">
    <property type="protein sequence ID" value="OYD49303.1"/>
    <property type="molecule type" value="Genomic_DNA"/>
</dbReference>
<comment type="caution">
    <text evidence="3">The sequence shown here is derived from an EMBL/GenBank/DDBJ whole genome shotgun (WGS) entry which is preliminary data.</text>
</comment>
<dbReference type="Pfam" id="PF00248">
    <property type="entry name" value="Aldo_ket_red"/>
    <property type="match status" value="1"/>
</dbReference>
<name>A0A235EKL7_9BURK</name>
<dbReference type="SUPFAM" id="SSF51430">
    <property type="entry name" value="NAD(P)-linked oxidoreductase"/>
    <property type="match status" value="1"/>
</dbReference>
<dbReference type="Proteomes" id="UP000215441">
    <property type="component" value="Unassembled WGS sequence"/>
</dbReference>
<evidence type="ECO:0000313" key="4">
    <source>
        <dbReference type="Proteomes" id="UP000215441"/>
    </source>
</evidence>